<evidence type="ECO:0000313" key="7">
    <source>
        <dbReference type="Proteomes" id="UP001159363"/>
    </source>
</evidence>
<dbReference type="Proteomes" id="UP001159363">
    <property type="component" value="Chromosome 1"/>
</dbReference>
<dbReference type="InterPro" id="IPR002833">
    <property type="entry name" value="PTH2"/>
</dbReference>
<dbReference type="PANTHER" id="PTHR12649">
    <property type="entry name" value="PEPTIDYL-TRNA HYDROLASE 2"/>
    <property type="match status" value="1"/>
</dbReference>
<comment type="caution">
    <text evidence="6">The sequence shown here is derived from an EMBL/GenBank/DDBJ whole genome shotgun (WGS) entry which is preliminary data.</text>
</comment>
<keyword evidence="7" id="KW-1185">Reference proteome</keyword>
<dbReference type="EMBL" id="JARBHB010000001">
    <property type="protein sequence ID" value="KAJ8898497.1"/>
    <property type="molecule type" value="Genomic_DNA"/>
</dbReference>
<dbReference type="EC" id="3.1.1.29" evidence="1"/>
<accession>A0ABQ9IP98</accession>
<comment type="catalytic activity">
    <reaction evidence="4">
        <text>an N-acyl-L-alpha-aminoacyl-tRNA + H2O = an N-acyl-L-amino acid + a tRNA + H(+)</text>
        <dbReference type="Rhea" id="RHEA:54448"/>
        <dbReference type="Rhea" id="RHEA-COMP:10123"/>
        <dbReference type="Rhea" id="RHEA-COMP:13883"/>
        <dbReference type="ChEBI" id="CHEBI:15377"/>
        <dbReference type="ChEBI" id="CHEBI:15378"/>
        <dbReference type="ChEBI" id="CHEBI:59874"/>
        <dbReference type="ChEBI" id="CHEBI:78442"/>
        <dbReference type="ChEBI" id="CHEBI:138191"/>
        <dbReference type="EC" id="3.1.1.29"/>
    </reaction>
</comment>
<reference evidence="6 7" key="1">
    <citation type="submission" date="2023-02" db="EMBL/GenBank/DDBJ databases">
        <title>LHISI_Scaffold_Assembly.</title>
        <authorList>
            <person name="Stuart O.P."/>
            <person name="Cleave R."/>
            <person name="Magrath M.J.L."/>
            <person name="Mikheyev A.S."/>
        </authorList>
    </citation>
    <scope>NUCLEOTIDE SEQUENCE [LARGE SCALE GENOMIC DNA]</scope>
    <source>
        <strain evidence="6">Daus_M_001</strain>
        <tissue evidence="6">Leg muscle</tissue>
    </source>
</reference>
<evidence type="ECO:0000313" key="6">
    <source>
        <dbReference type="EMBL" id="KAJ8898497.1"/>
    </source>
</evidence>
<dbReference type="CDD" id="cd02430">
    <property type="entry name" value="PTH2"/>
    <property type="match status" value="1"/>
</dbReference>
<keyword evidence="5" id="KW-0812">Transmembrane</keyword>
<proteinExistence type="inferred from homology"/>
<organism evidence="6 7">
    <name type="scientific">Dryococelus australis</name>
    <dbReference type="NCBI Taxonomy" id="614101"/>
    <lineage>
        <taxon>Eukaryota</taxon>
        <taxon>Metazoa</taxon>
        <taxon>Ecdysozoa</taxon>
        <taxon>Arthropoda</taxon>
        <taxon>Hexapoda</taxon>
        <taxon>Insecta</taxon>
        <taxon>Pterygota</taxon>
        <taxon>Neoptera</taxon>
        <taxon>Polyneoptera</taxon>
        <taxon>Phasmatodea</taxon>
        <taxon>Verophasmatodea</taxon>
        <taxon>Anareolatae</taxon>
        <taxon>Phasmatidae</taxon>
        <taxon>Eurycanthinae</taxon>
        <taxon>Dryococelus</taxon>
    </lineage>
</organism>
<protein>
    <recommendedName>
        <fullName evidence="1">peptidyl-tRNA hydrolase</fullName>
        <ecNumber evidence="1">3.1.1.29</ecNumber>
    </recommendedName>
</protein>
<dbReference type="Pfam" id="PF01981">
    <property type="entry name" value="PTH2"/>
    <property type="match status" value="1"/>
</dbReference>
<keyword evidence="2" id="KW-0378">Hydrolase</keyword>
<dbReference type="NCBIfam" id="NF003314">
    <property type="entry name" value="PRK04322.1"/>
    <property type="match status" value="1"/>
</dbReference>
<sequence length="163" mass="17475">METSGTLKYGAFFMTGVACGMVFHWVASLCRKAPTLRTSVRKARGRFKMVFVVRSDLGMGKGKIAAQCAHAAVDCYSVALRSNEGVLRAWESQGMPKVTLKCNDQGEDEVLELKAIARSLGLIACTIRDAGRTQVESGSLTVLGIGPGEISVIDQVTGHLKLL</sequence>
<keyword evidence="5" id="KW-1133">Transmembrane helix</keyword>
<evidence type="ECO:0000256" key="3">
    <source>
        <dbReference type="ARBA" id="ARBA00038050"/>
    </source>
</evidence>
<dbReference type="PANTHER" id="PTHR12649:SF11">
    <property type="entry name" value="PEPTIDYL-TRNA HYDROLASE 2, MITOCHONDRIAL"/>
    <property type="match status" value="1"/>
</dbReference>
<evidence type="ECO:0000256" key="4">
    <source>
        <dbReference type="ARBA" id="ARBA00048707"/>
    </source>
</evidence>
<dbReference type="SUPFAM" id="SSF102462">
    <property type="entry name" value="Peptidyl-tRNA hydrolase II"/>
    <property type="match status" value="1"/>
</dbReference>
<dbReference type="InterPro" id="IPR023476">
    <property type="entry name" value="Pep_tRNA_hydro_II_dom_sf"/>
</dbReference>
<dbReference type="Gene3D" id="3.40.1490.10">
    <property type="entry name" value="Bit1"/>
    <property type="match status" value="1"/>
</dbReference>
<evidence type="ECO:0000256" key="2">
    <source>
        <dbReference type="ARBA" id="ARBA00022801"/>
    </source>
</evidence>
<evidence type="ECO:0000256" key="1">
    <source>
        <dbReference type="ARBA" id="ARBA00013260"/>
    </source>
</evidence>
<dbReference type="NCBIfam" id="TIGR00283">
    <property type="entry name" value="arch_pth2"/>
    <property type="match status" value="1"/>
</dbReference>
<name>A0ABQ9IP98_9NEOP</name>
<gene>
    <name evidence="6" type="ORF">PR048_003857</name>
</gene>
<feature type="transmembrane region" description="Helical" evidence="5">
    <location>
        <begin position="6"/>
        <end position="27"/>
    </location>
</feature>
<comment type="similarity">
    <text evidence="3">Belongs to the PTH2 family.</text>
</comment>
<keyword evidence="5" id="KW-0472">Membrane</keyword>
<evidence type="ECO:0000256" key="5">
    <source>
        <dbReference type="SAM" id="Phobius"/>
    </source>
</evidence>